<evidence type="ECO:0000256" key="2">
    <source>
        <dbReference type="SAM" id="SignalP"/>
    </source>
</evidence>
<feature type="compositionally biased region" description="Acidic residues" evidence="1">
    <location>
        <begin position="139"/>
        <end position="165"/>
    </location>
</feature>
<reference evidence="3 4" key="1">
    <citation type="submission" date="2016-03" db="EMBL/GenBank/DDBJ databases">
        <title>Choanephora cucurbitarum.</title>
        <authorList>
            <person name="Min B."/>
            <person name="Park H."/>
            <person name="Park J.-H."/>
            <person name="Shin H.-D."/>
            <person name="Choi I.-G."/>
        </authorList>
    </citation>
    <scope>NUCLEOTIDE SEQUENCE [LARGE SCALE GENOMIC DNA]</scope>
    <source>
        <strain evidence="3 4">KUS-F28377</strain>
    </source>
</reference>
<dbReference type="Proteomes" id="UP000093000">
    <property type="component" value="Unassembled WGS sequence"/>
</dbReference>
<accession>A0A1C7N1H4</accession>
<dbReference type="AlphaFoldDB" id="A0A1C7N1H4"/>
<feature type="region of interest" description="Disordered" evidence="1">
    <location>
        <begin position="60"/>
        <end position="165"/>
    </location>
</feature>
<keyword evidence="4" id="KW-1185">Reference proteome</keyword>
<feature type="chain" id="PRO_5008889428" evidence="2">
    <location>
        <begin position="21"/>
        <end position="165"/>
    </location>
</feature>
<evidence type="ECO:0000256" key="1">
    <source>
        <dbReference type="SAM" id="MobiDB-lite"/>
    </source>
</evidence>
<feature type="compositionally biased region" description="Basic residues" evidence="1">
    <location>
        <begin position="103"/>
        <end position="133"/>
    </location>
</feature>
<sequence length="165" mass="19099">MRFDIISIGFAAVFILGSSAVSVESDTAKPLAHSTIGKARNGFYKRSLHNLALTSLKKRSESTGEASWVYDNEEVASPQIKPKSEPEKIAIERRAYRSNYRGRGNRRISRKRKNKHNRGRNRKSRRPPIRHSRNRGDRYDDDSDEHENENERDENEADENERDES</sequence>
<evidence type="ECO:0000313" key="3">
    <source>
        <dbReference type="EMBL" id="OBZ82838.1"/>
    </source>
</evidence>
<keyword evidence="2" id="KW-0732">Signal</keyword>
<protein>
    <submittedName>
        <fullName evidence="3">Uncharacterized protein</fullName>
    </submittedName>
</protein>
<dbReference type="InParanoid" id="A0A1C7N1H4"/>
<name>A0A1C7N1H4_9FUNG</name>
<proteinExistence type="predicted"/>
<gene>
    <name evidence="3" type="ORF">A0J61_09114</name>
</gene>
<feature type="signal peptide" evidence="2">
    <location>
        <begin position="1"/>
        <end position="20"/>
    </location>
</feature>
<dbReference type="EMBL" id="LUGH01000777">
    <property type="protein sequence ID" value="OBZ82838.1"/>
    <property type="molecule type" value="Genomic_DNA"/>
</dbReference>
<evidence type="ECO:0000313" key="4">
    <source>
        <dbReference type="Proteomes" id="UP000093000"/>
    </source>
</evidence>
<organism evidence="3 4">
    <name type="scientific">Choanephora cucurbitarum</name>
    <dbReference type="NCBI Taxonomy" id="101091"/>
    <lineage>
        <taxon>Eukaryota</taxon>
        <taxon>Fungi</taxon>
        <taxon>Fungi incertae sedis</taxon>
        <taxon>Mucoromycota</taxon>
        <taxon>Mucoromycotina</taxon>
        <taxon>Mucoromycetes</taxon>
        <taxon>Mucorales</taxon>
        <taxon>Mucorineae</taxon>
        <taxon>Choanephoraceae</taxon>
        <taxon>Choanephoroideae</taxon>
        <taxon>Choanephora</taxon>
    </lineage>
</organism>
<comment type="caution">
    <text evidence="3">The sequence shown here is derived from an EMBL/GenBank/DDBJ whole genome shotgun (WGS) entry which is preliminary data.</text>
</comment>
<feature type="compositionally biased region" description="Basic and acidic residues" evidence="1">
    <location>
        <begin position="82"/>
        <end position="95"/>
    </location>
</feature>